<keyword evidence="4 10" id="KW-0812">Transmembrane</keyword>
<dbReference type="GO" id="GO:0055085">
    <property type="term" value="P:transmembrane transport"/>
    <property type="evidence" value="ECO:0007669"/>
    <property type="project" value="InterPro"/>
</dbReference>
<dbReference type="InterPro" id="IPR050391">
    <property type="entry name" value="Mito_Metabolite_Transporter"/>
</dbReference>
<dbReference type="PANTHER" id="PTHR45618">
    <property type="entry name" value="MITOCHONDRIAL DICARBOXYLATE CARRIER-RELATED"/>
    <property type="match status" value="1"/>
</dbReference>
<evidence type="ECO:0000313" key="14">
    <source>
        <dbReference type="Proteomes" id="UP001295684"/>
    </source>
</evidence>
<protein>
    <submittedName>
        <fullName evidence="13">Uncharacterized protein</fullName>
    </submittedName>
</protein>
<dbReference type="AlphaFoldDB" id="A0AAD1XNK5"/>
<dbReference type="PROSITE" id="PS50920">
    <property type="entry name" value="SOLCAR"/>
    <property type="match status" value="3"/>
</dbReference>
<comment type="caution">
    <text evidence="13">The sequence shown here is derived from an EMBL/GenBank/DDBJ whole genome shotgun (WGS) entry which is preliminary data.</text>
</comment>
<dbReference type="EMBL" id="CAMPGE010017341">
    <property type="protein sequence ID" value="CAI2375835.1"/>
    <property type="molecule type" value="Genomic_DNA"/>
</dbReference>
<keyword evidence="12" id="KW-0732">Signal</keyword>
<organism evidence="13 14">
    <name type="scientific">Euplotes crassus</name>
    <dbReference type="NCBI Taxonomy" id="5936"/>
    <lineage>
        <taxon>Eukaryota</taxon>
        <taxon>Sar</taxon>
        <taxon>Alveolata</taxon>
        <taxon>Ciliophora</taxon>
        <taxon>Intramacronucleata</taxon>
        <taxon>Spirotrichea</taxon>
        <taxon>Hypotrichia</taxon>
        <taxon>Euplotida</taxon>
        <taxon>Euplotidae</taxon>
        <taxon>Moneuplotes</taxon>
    </lineage>
</organism>
<proteinExistence type="inferred from homology"/>
<keyword evidence="3 11" id="KW-0813">Transport</keyword>
<evidence type="ECO:0000256" key="10">
    <source>
        <dbReference type="PROSITE-ProRule" id="PRU00282"/>
    </source>
</evidence>
<evidence type="ECO:0000256" key="6">
    <source>
        <dbReference type="ARBA" id="ARBA00022792"/>
    </source>
</evidence>
<evidence type="ECO:0000256" key="1">
    <source>
        <dbReference type="ARBA" id="ARBA00004448"/>
    </source>
</evidence>
<feature type="signal peptide" evidence="12">
    <location>
        <begin position="1"/>
        <end position="18"/>
    </location>
</feature>
<comment type="similarity">
    <text evidence="2 11">Belongs to the mitochondrial carrier (TC 2.A.29) family.</text>
</comment>
<accession>A0AAD1XNK5</accession>
<evidence type="ECO:0000256" key="7">
    <source>
        <dbReference type="ARBA" id="ARBA00022989"/>
    </source>
</evidence>
<keyword evidence="5" id="KW-0677">Repeat</keyword>
<sequence>MPSLLLNFLVGGLSGMGATTIIQPIDMIKVRIQLRGESKGKTSPFDVAKEIYHQGGMKGFYQGLDSALLRQAVYCSLRIGIYYTLNERSADENGNVSASSRAINSLLAGAIGSGIANPCDLALVRMQADQTLPEAERRNYRNVIHAFKTILKEEGFLNLYRGCAPTVARAASLNLSMLFTFDIFKQALGERYGQGTKTNIAASYLAGFFVAGVSLPFDNMKTKLQKQSKNAKGQYPYNGLIDCFQKTIAREGVTGLWTGLPTYYVRVAPHAMFTLLFAEFFKGLFGVNAK</sequence>
<gene>
    <name evidence="13" type="ORF">ECRASSUSDP1_LOCUS17200</name>
</gene>
<keyword evidence="7" id="KW-1133">Transmembrane helix</keyword>
<evidence type="ECO:0000256" key="3">
    <source>
        <dbReference type="ARBA" id="ARBA00022448"/>
    </source>
</evidence>
<evidence type="ECO:0000256" key="11">
    <source>
        <dbReference type="RuleBase" id="RU000488"/>
    </source>
</evidence>
<feature type="repeat" description="Solcar" evidence="10">
    <location>
        <begin position="96"/>
        <end position="187"/>
    </location>
</feature>
<feature type="repeat" description="Solcar" evidence="10">
    <location>
        <begin position="2"/>
        <end position="88"/>
    </location>
</feature>
<dbReference type="Proteomes" id="UP001295684">
    <property type="component" value="Unassembled WGS sequence"/>
</dbReference>
<feature type="chain" id="PRO_5042258818" evidence="12">
    <location>
        <begin position="19"/>
        <end position="290"/>
    </location>
</feature>
<comment type="subcellular location">
    <subcellularLocation>
        <location evidence="1">Mitochondrion inner membrane</location>
        <topology evidence="1">Multi-pass membrane protein</topology>
    </subcellularLocation>
</comment>
<dbReference type="SUPFAM" id="SSF103506">
    <property type="entry name" value="Mitochondrial carrier"/>
    <property type="match status" value="1"/>
</dbReference>
<dbReference type="PRINTS" id="PR00926">
    <property type="entry name" value="MITOCARRIER"/>
</dbReference>
<keyword evidence="6" id="KW-0999">Mitochondrion inner membrane</keyword>
<dbReference type="Gene3D" id="1.50.40.10">
    <property type="entry name" value="Mitochondrial carrier domain"/>
    <property type="match status" value="1"/>
</dbReference>
<keyword evidence="14" id="KW-1185">Reference proteome</keyword>
<evidence type="ECO:0000256" key="2">
    <source>
        <dbReference type="ARBA" id="ARBA00006375"/>
    </source>
</evidence>
<evidence type="ECO:0000256" key="4">
    <source>
        <dbReference type="ARBA" id="ARBA00022692"/>
    </source>
</evidence>
<dbReference type="InterPro" id="IPR023395">
    <property type="entry name" value="MCP_dom_sf"/>
</dbReference>
<evidence type="ECO:0000256" key="12">
    <source>
        <dbReference type="SAM" id="SignalP"/>
    </source>
</evidence>
<reference evidence="13" key="1">
    <citation type="submission" date="2023-07" db="EMBL/GenBank/DDBJ databases">
        <authorList>
            <consortium name="AG Swart"/>
            <person name="Singh M."/>
            <person name="Singh A."/>
            <person name="Seah K."/>
            <person name="Emmerich C."/>
        </authorList>
    </citation>
    <scope>NUCLEOTIDE SEQUENCE</scope>
    <source>
        <strain evidence="13">DP1</strain>
    </source>
</reference>
<feature type="repeat" description="Solcar" evidence="10">
    <location>
        <begin position="194"/>
        <end position="284"/>
    </location>
</feature>
<dbReference type="FunFam" id="1.50.40.10:FF:000009">
    <property type="entry name" value="Mitochondrial 2-oxoglutarate/malate carrier protein"/>
    <property type="match status" value="1"/>
</dbReference>
<keyword evidence="8" id="KW-0496">Mitochondrion</keyword>
<keyword evidence="9 10" id="KW-0472">Membrane</keyword>
<evidence type="ECO:0000256" key="8">
    <source>
        <dbReference type="ARBA" id="ARBA00023128"/>
    </source>
</evidence>
<evidence type="ECO:0000313" key="13">
    <source>
        <dbReference type="EMBL" id="CAI2375835.1"/>
    </source>
</evidence>
<dbReference type="Pfam" id="PF00153">
    <property type="entry name" value="Mito_carr"/>
    <property type="match status" value="3"/>
</dbReference>
<dbReference type="InterPro" id="IPR002067">
    <property type="entry name" value="MCP"/>
</dbReference>
<evidence type="ECO:0000256" key="5">
    <source>
        <dbReference type="ARBA" id="ARBA00022737"/>
    </source>
</evidence>
<name>A0AAD1XNK5_EUPCR</name>
<evidence type="ECO:0000256" key="9">
    <source>
        <dbReference type="ARBA" id="ARBA00023136"/>
    </source>
</evidence>
<dbReference type="GO" id="GO:0005743">
    <property type="term" value="C:mitochondrial inner membrane"/>
    <property type="evidence" value="ECO:0007669"/>
    <property type="project" value="UniProtKB-SubCell"/>
</dbReference>
<dbReference type="InterPro" id="IPR018108">
    <property type="entry name" value="MCP_transmembrane"/>
</dbReference>